<dbReference type="EMBL" id="JABSTR010000001">
    <property type="protein sequence ID" value="KAH9360103.1"/>
    <property type="molecule type" value="Genomic_DNA"/>
</dbReference>
<name>A0A9J6FBI1_HAELO</name>
<reference evidence="1 2" key="1">
    <citation type="journal article" date="2020" name="Cell">
        <title>Large-Scale Comparative Analyses of Tick Genomes Elucidate Their Genetic Diversity and Vector Capacities.</title>
        <authorList>
            <consortium name="Tick Genome and Microbiome Consortium (TIGMIC)"/>
            <person name="Jia N."/>
            <person name="Wang J."/>
            <person name="Shi W."/>
            <person name="Du L."/>
            <person name="Sun Y."/>
            <person name="Zhan W."/>
            <person name="Jiang J.F."/>
            <person name="Wang Q."/>
            <person name="Zhang B."/>
            <person name="Ji P."/>
            <person name="Bell-Sakyi L."/>
            <person name="Cui X.M."/>
            <person name="Yuan T.T."/>
            <person name="Jiang B.G."/>
            <person name="Yang W.F."/>
            <person name="Lam T.T."/>
            <person name="Chang Q.C."/>
            <person name="Ding S.J."/>
            <person name="Wang X.J."/>
            <person name="Zhu J.G."/>
            <person name="Ruan X.D."/>
            <person name="Zhao L."/>
            <person name="Wei J.T."/>
            <person name="Ye R.Z."/>
            <person name="Que T.C."/>
            <person name="Du C.H."/>
            <person name="Zhou Y.H."/>
            <person name="Cheng J.X."/>
            <person name="Dai P.F."/>
            <person name="Guo W.B."/>
            <person name="Han X.H."/>
            <person name="Huang E.J."/>
            <person name="Li L.F."/>
            <person name="Wei W."/>
            <person name="Gao Y.C."/>
            <person name="Liu J.Z."/>
            <person name="Shao H.Z."/>
            <person name="Wang X."/>
            <person name="Wang C.C."/>
            <person name="Yang T.C."/>
            <person name="Huo Q.B."/>
            <person name="Li W."/>
            <person name="Chen H.Y."/>
            <person name="Chen S.E."/>
            <person name="Zhou L.G."/>
            <person name="Ni X.B."/>
            <person name="Tian J.H."/>
            <person name="Sheng Y."/>
            <person name="Liu T."/>
            <person name="Pan Y.S."/>
            <person name="Xia L.Y."/>
            <person name="Li J."/>
            <person name="Zhao F."/>
            <person name="Cao W.C."/>
        </authorList>
    </citation>
    <scope>NUCLEOTIDE SEQUENCE [LARGE SCALE GENOMIC DNA]</scope>
    <source>
        <strain evidence="1">HaeL-2018</strain>
    </source>
</reference>
<gene>
    <name evidence="1" type="ORF">HPB48_003839</name>
</gene>
<comment type="caution">
    <text evidence="1">The sequence shown here is derived from an EMBL/GenBank/DDBJ whole genome shotgun (WGS) entry which is preliminary data.</text>
</comment>
<organism evidence="1 2">
    <name type="scientific">Haemaphysalis longicornis</name>
    <name type="common">Bush tick</name>
    <dbReference type="NCBI Taxonomy" id="44386"/>
    <lineage>
        <taxon>Eukaryota</taxon>
        <taxon>Metazoa</taxon>
        <taxon>Ecdysozoa</taxon>
        <taxon>Arthropoda</taxon>
        <taxon>Chelicerata</taxon>
        <taxon>Arachnida</taxon>
        <taxon>Acari</taxon>
        <taxon>Parasitiformes</taxon>
        <taxon>Ixodida</taxon>
        <taxon>Ixodoidea</taxon>
        <taxon>Ixodidae</taxon>
        <taxon>Haemaphysalinae</taxon>
        <taxon>Haemaphysalis</taxon>
    </lineage>
</organism>
<evidence type="ECO:0000313" key="2">
    <source>
        <dbReference type="Proteomes" id="UP000821853"/>
    </source>
</evidence>
<dbReference type="Proteomes" id="UP000821853">
    <property type="component" value="Chromosome 1"/>
</dbReference>
<keyword evidence="2" id="KW-1185">Reference proteome</keyword>
<dbReference type="VEuPathDB" id="VectorBase:HLOH_062643"/>
<evidence type="ECO:0000313" key="1">
    <source>
        <dbReference type="EMBL" id="KAH9360103.1"/>
    </source>
</evidence>
<proteinExistence type="predicted"/>
<accession>A0A9J6FBI1</accession>
<protein>
    <submittedName>
        <fullName evidence="1">Uncharacterized protein</fullName>
    </submittedName>
</protein>
<sequence>MMSRKQARWPSADEHFLRLDFSCRDGLCAGVHEGKEKKLAVLPGRWLFVNGLDTNIAEDDTQTLLLRYELRRHLSVQAKEHIVVCTSRKERQLRSTATC</sequence>
<dbReference type="AlphaFoldDB" id="A0A9J6FBI1"/>